<evidence type="ECO:0000256" key="1">
    <source>
        <dbReference type="SAM" id="MobiDB-lite"/>
    </source>
</evidence>
<dbReference type="GeneID" id="63681415"/>
<protein>
    <submittedName>
        <fullName evidence="2">Uncharacterized protein</fullName>
    </submittedName>
</protein>
<dbReference type="RefSeq" id="XP_040614947.1">
    <property type="nucleotide sequence ID" value="XM_040766494.1"/>
</dbReference>
<dbReference type="EMBL" id="AWTV01000011">
    <property type="protein sequence ID" value="KIH86937.1"/>
    <property type="molecule type" value="Genomic_DNA"/>
</dbReference>
<accession>A0A0C2IPD9</accession>
<feature type="region of interest" description="Disordered" evidence="1">
    <location>
        <begin position="415"/>
        <end position="473"/>
    </location>
</feature>
<comment type="caution">
    <text evidence="2">The sequence shown here is derived from an EMBL/GenBank/DDBJ whole genome shotgun (WGS) entry which is preliminary data.</text>
</comment>
<dbReference type="Proteomes" id="UP000031575">
    <property type="component" value="Unassembled WGS sequence"/>
</dbReference>
<proteinExistence type="predicted"/>
<gene>
    <name evidence="2" type="ORF">SPBR_08256</name>
</gene>
<sequence>MTSLGWKTEARPVGRARASPSLWASDRARIMYLFLLLKGRLGHGAQALGEAQDGLVGGVAVDGLFREGQVARGCVKLAVVAEGGHGAQLVEGRGPALKRQQLVDQVGAGAVGIRISSVDVDVVVAIKNITVHVRLWGQRARMAIGTLQNQSIACFVGGHGPLAANGTLGDDHLVLGQGASLVGADNGDGAERLDGAQRLAEDAVLAHHVGTDGHAGGEGDGQALGHKGDGDGDGGHDEAGDGDPLGVVLAQPRGPDDDDQDDDGHHDGADDGDKVEDLALQRRHARLGLVGEARNAAKDGAVARGHDDAGAGAGDAVGALQADAARLQVVVVGGVDGGGQRHGLARQDGAVKLGVGRAGRGTRGRRRRRHVDEAHVGRQFVAGLDHQHVAGHDLVGGDARDAAVAQHQRRVGEHGLDGAHDAGAGPVLPHVEEGLDGKDGSEDNGEGQVGDGRVGIAERLPGDEDEDGGDEQHGAEALEEVAQDLARAVGGRRRGHVLAVLRETAGDLVGRQARLERGRQLHGDLLGRGGVPVQVGQVGDRLLLALVLLVLLVLLEGRALLLGVLVDVNGQRAVLDGQGGGGVDGVAAGVRPDGQRARGALAAQGRARRVVGTVIDDGDATAAASDRSARRASYTSLAGLFIDGIALKVDAVARLLVRDCHFECFVFQWSST</sequence>
<dbReference type="HOGENOM" id="CLU_408903_0_0_1"/>
<feature type="region of interest" description="Disordered" evidence="1">
    <location>
        <begin position="210"/>
        <end position="274"/>
    </location>
</feature>
<evidence type="ECO:0000313" key="2">
    <source>
        <dbReference type="EMBL" id="KIH86937.1"/>
    </source>
</evidence>
<feature type="compositionally biased region" description="Basic and acidic residues" evidence="1">
    <location>
        <begin position="430"/>
        <end position="441"/>
    </location>
</feature>
<reference evidence="2 3" key="1">
    <citation type="journal article" date="2014" name="BMC Genomics">
        <title>Comparative genomics of the major fungal agents of human and animal Sporotrichosis: Sporothrix schenckii and Sporothrix brasiliensis.</title>
        <authorList>
            <person name="Teixeira M.M."/>
            <person name="de Almeida L.G."/>
            <person name="Kubitschek-Barreira P."/>
            <person name="Alves F.L."/>
            <person name="Kioshima E.S."/>
            <person name="Abadio A.K."/>
            <person name="Fernandes L."/>
            <person name="Derengowski L.S."/>
            <person name="Ferreira K.S."/>
            <person name="Souza R.C."/>
            <person name="Ruiz J.C."/>
            <person name="de Andrade N.C."/>
            <person name="Paes H.C."/>
            <person name="Nicola A.M."/>
            <person name="Albuquerque P."/>
            <person name="Gerber A.L."/>
            <person name="Martins V.P."/>
            <person name="Peconick L.D."/>
            <person name="Neto A.V."/>
            <person name="Chaucanez C.B."/>
            <person name="Silva P.A."/>
            <person name="Cunha O.L."/>
            <person name="de Oliveira F.F."/>
            <person name="dos Santos T.C."/>
            <person name="Barros A.L."/>
            <person name="Soares M.A."/>
            <person name="de Oliveira L.M."/>
            <person name="Marini M.M."/>
            <person name="Villalobos-Duno H."/>
            <person name="Cunha M.M."/>
            <person name="de Hoog S."/>
            <person name="da Silveira J.F."/>
            <person name="Henrissat B."/>
            <person name="Nino-Vega G.A."/>
            <person name="Cisalpino P.S."/>
            <person name="Mora-Montes H.M."/>
            <person name="Almeida S.R."/>
            <person name="Stajich J.E."/>
            <person name="Lopes-Bezerra L.M."/>
            <person name="Vasconcelos A.T."/>
            <person name="Felipe M.S."/>
        </authorList>
    </citation>
    <scope>NUCLEOTIDE SEQUENCE [LARGE SCALE GENOMIC DNA]</scope>
    <source>
        <strain evidence="2 3">5110</strain>
    </source>
</reference>
<name>A0A0C2IPD9_9PEZI</name>
<evidence type="ECO:0000313" key="3">
    <source>
        <dbReference type="Proteomes" id="UP000031575"/>
    </source>
</evidence>
<dbReference type="VEuPathDB" id="FungiDB:SPBR_08256"/>
<feature type="compositionally biased region" description="Basic and acidic residues" evidence="1">
    <location>
        <begin position="226"/>
        <end position="239"/>
    </location>
</feature>
<dbReference type="AlphaFoldDB" id="A0A0C2IPD9"/>
<organism evidence="2 3">
    <name type="scientific">Sporothrix brasiliensis 5110</name>
    <dbReference type="NCBI Taxonomy" id="1398154"/>
    <lineage>
        <taxon>Eukaryota</taxon>
        <taxon>Fungi</taxon>
        <taxon>Dikarya</taxon>
        <taxon>Ascomycota</taxon>
        <taxon>Pezizomycotina</taxon>
        <taxon>Sordariomycetes</taxon>
        <taxon>Sordariomycetidae</taxon>
        <taxon>Ophiostomatales</taxon>
        <taxon>Ophiostomataceae</taxon>
        <taxon>Sporothrix</taxon>
    </lineage>
</organism>
<feature type="compositionally biased region" description="Basic and acidic residues" evidence="1">
    <location>
        <begin position="263"/>
        <end position="274"/>
    </location>
</feature>
<keyword evidence="3" id="KW-1185">Reference proteome</keyword>